<sequence length="68" mass="7508">MATADPSDLIDTIDSYDGQQQRVSTDNNKEASLNYSEINIESKTDLKTPLIVSSTEGIMDTEANINER</sequence>
<reference evidence="2" key="1">
    <citation type="submission" date="2022-11" db="EMBL/GenBank/DDBJ databases">
        <title>Centuries of genome instability and evolution in soft-shell clam transmissible cancer (bioRxiv).</title>
        <authorList>
            <person name="Hart S.F.M."/>
            <person name="Yonemitsu M.A."/>
            <person name="Giersch R.M."/>
            <person name="Beal B.F."/>
            <person name="Arriagada G."/>
            <person name="Davis B.W."/>
            <person name="Ostrander E.A."/>
            <person name="Goff S.P."/>
            <person name="Metzger M.J."/>
        </authorList>
    </citation>
    <scope>NUCLEOTIDE SEQUENCE</scope>
    <source>
        <strain evidence="2">MELC-2E11</strain>
        <tissue evidence="2">Siphon/mantle</tissue>
    </source>
</reference>
<accession>A0ABY7FIA1</accession>
<gene>
    <name evidence="2" type="ORF">MAR_002319</name>
</gene>
<name>A0ABY7FIA1_MYAAR</name>
<evidence type="ECO:0000313" key="2">
    <source>
        <dbReference type="EMBL" id="WAR20481.1"/>
    </source>
</evidence>
<dbReference type="EMBL" id="CP111022">
    <property type="protein sequence ID" value="WAR20481.1"/>
    <property type="molecule type" value="Genomic_DNA"/>
</dbReference>
<organism evidence="2 3">
    <name type="scientific">Mya arenaria</name>
    <name type="common">Soft-shell clam</name>
    <dbReference type="NCBI Taxonomy" id="6604"/>
    <lineage>
        <taxon>Eukaryota</taxon>
        <taxon>Metazoa</taxon>
        <taxon>Spiralia</taxon>
        <taxon>Lophotrochozoa</taxon>
        <taxon>Mollusca</taxon>
        <taxon>Bivalvia</taxon>
        <taxon>Autobranchia</taxon>
        <taxon>Heteroconchia</taxon>
        <taxon>Euheterodonta</taxon>
        <taxon>Imparidentia</taxon>
        <taxon>Neoheterodontei</taxon>
        <taxon>Myida</taxon>
        <taxon>Myoidea</taxon>
        <taxon>Myidae</taxon>
        <taxon>Mya</taxon>
    </lineage>
</organism>
<feature type="compositionally biased region" description="Polar residues" evidence="1">
    <location>
        <begin position="17"/>
        <end position="27"/>
    </location>
</feature>
<feature type="region of interest" description="Disordered" evidence="1">
    <location>
        <begin position="1"/>
        <end position="27"/>
    </location>
</feature>
<evidence type="ECO:0000313" key="3">
    <source>
        <dbReference type="Proteomes" id="UP001164746"/>
    </source>
</evidence>
<evidence type="ECO:0000256" key="1">
    <source>
        <dbReference type="SAM" id="MobiDB-lite"/>
    </source>
</evidence>
<keyword evidence="3" id="KW-1185">Reference proteome</keyword>
<protein>
    <submittedName>
        <fullName evidence="2">Uncharacterized protein</fullName>
    </submittedName>
</protein>
<dbReference type="Proteomes" id="UP001164746">
    <property type="component" value="Chromosome 11"/>
</dbReference>
<proteinExistence type="predicted"/>